<reference evidence="1 2" key="1">
    <citation type="journal article" date="2023" name="Sci. Data">
        <title>Genome assembly of the Korean intertidal mud-creeper Batillaria attramentaria.</title>
        <authorList>
            <person name="Patra A.K."/>
            <person name="Ho P.T."/>
            <person name="Jun S."/>
            <person name="Lee S.J."/>
            <person name="Kim Y."/>
            <person name="Won Y.J."/>
        </authorList>
    </citation>
    <scope>NUCLEOTIDE SEQUENCE [LARGE SCALE GENOMIC DNA]</scope>
    <source>
        <strain evidence="1">Wonlab-2016</strain>
    </source>
</reference>
<evidence type="ECO:0000313" key="2">
    <source>
        <dbReference type="Proteomes" id="UP001519460"/>
    </source>
</evidence>
<accession>A0ABD0MBF7</accession>
<dbReference type="Proteomes" id="UP001519460">
    <property type="component" value="Unassembled WGS sequence"/>
</dbReference>
<dbReference type="AlphaFoldDB" id="A0ABD0MBF7"/>
<sequence length="141" mass="15511">MPAMPSRIRGQCLSSVVSTLGDNSILLGATTSIANKYLAVPTPLPTKPRGQCKEQAIGTVDWCDNLCSSCVGSDFRHKSSALCRKVDAARLNRILVFKRGRRSFCVRFFSTCPNTGLQTLCEDDALNNTVFKEIKKKLLKI</sequence>
<name>A0ABD0MBF7_9CAEN</name>
<organism evidence="1 2">
    <name type="scientific">Batillaria attramentaria</name>
    <dbReference type="NCBI Taxonomy" id="370345"/>
    <lineage>
        <taxon>Eukaryota</taxon>
        <taxon>Metazoa</taxon>
        <taxon>Spiralia</taxon>
        <taxon>Lophotrochozoa</taxon>
        <taxon>Mollusca</taxon>
        <taxon>Gastropoda</taxon>
        <taxon>Caenogastropoda</taxon>
        <taxon>Sorbeoconcha</taxon>
        <taxon>Cerithioidea</taxon>
        <taxon>Batillariidae</taxon>
        <taxon>Batillaria</taxon>
    </lineage>
</organism>
<proteinExistence type="predicted"/>
<comment type="caution">
    <text evidence="1">The sequence shown here is derived from an EMBL/GenBank/DDBJ whole genome shotgun (WGS) entry which is preliminary data.</text>
</comment>
<dbReference type="EMBL" id="JACVVK020000002">
    <property type="protein sequence ID" value="KAK7508383.1"/>
    <property type="molecule type" value="Genomic_DNA"/>
</dbReference>
<evidence type="ECO:0000313" key="1">
    <source>
        <dbReference type="EMBL" id="KAK7508383.1"/>
    </source>
</evidence>
<protein>
    <submittedName>
        <fullName evidence="1">Uncharacterized protein</fullName>
    </submittedName>
</protein>
<gene>
    <name evidence="1" type="ORF">BaRGS_00000622</name>
</gene>
<keyword evidence="2" id="KW-1185">Reference proteome</keyword>